<sequence length="358" mass="40175">MPALDTSGKALSFFEFWPTWLMYFPVVIQWLLLSVRHGSVTLPLLANPKLPLAGMAGVPKSTLFAQAEGECEAAILPWFTHTVGAQDCAQQAQTLLQLIERKGLQLPVVCKPDIGCRGAGVKLIDNAGDLARCLSAYPAGTSLIIQKLSRWEPEAGLFFIRHPQQPQGTIVSLALKYTPYVVGDGEHTLAQLIEQDTRAGKLSHLYKERHRDRLSDVIEKGKPYKLVFSASHCRGAIFRDAREFITPALTRRINQIMQGLPEFYYGRMDIKFPDIEQLQLGQGLEIVEINTASSESLHIWDRNTSLREAVGALLFQYRTLFQLGSQNRKRGFKTPGIRAFLKGWQAERRLHGFYPATD</sequence>
<evidence type="ECO:0000313" key="3">
    <source>
        <dbReference type="Proteomes" id="UP000319732"/>
    </source>
</evidence>
<gene>
    <name evidence="2" type="ORF">FKG94_18035</name>
</gene>
<dbReference type="EMBL" id="VHSG01000019">
    <property type="protein sequence ID" value="TQV72735.1"/>
    <property type="molecule type" value="Genomic_DNA"/>
</dbReference>
<evidence type="ECO:0000256" key="1">
    <source>
        <dbReference type="SAM" id="Phobius"/>
    </source>
</evidence>
<dbReference type="Proteomes" id="UP000319732">
    <property type="component" value="Unassembled WGS sequence"/>
</dbReference>
<feature type="transmembrane region" description="Helical" evidence="1">
    <location>
        <begin position="20"/>
        <end position="45"/>
    </location>
</feature>
<organism evidence="2 3">
    <name type="scientific">Exilibacterium tricleocarpae</name>
    <dbReference type="NCBI Taxonomy" id="2591008"/>
    <lineage>
        <taxon>Bacteria</taxon>
        <taxon>Pseudomonadati</taxon>
        <taxon>Pseudomonadota</taxon>
        <taxon>Gammaproteobacteria</taxon>
        <taxon>Cellvibrionales</taxon>
        <taxon>Cellvibrionaceae</taxon>
        <taxon>Exilibacterium</taxon>
    </lineage>
</organism>
<comment type="caution">
    <text evidence="2">The sequence shown here is derived from an EMBL/GenBank/DDBJ whole genome shotgun (WGS) entry which is preliminary data.</text>
</comment>
<keyword evidence="1" id="KW-0472">Membrane</keyword>
<reference evidence="2 3" key="1">
    <citation type="submission" date="2019-06" db="EMBL/GenBank/DDBJ databases">
        <title>Whole genome sequence for Cellvibrionaceae sp. R142.</title>
        <authorList>
            <person name="Wang G."/>
        </authorList>
    </citation>
    <scope>NUCLEOTIDE SEQUENCE [LARGE SCALE GENOMIC DNA]</scope>
    <source>
        <strain evidence="2 3">R142</strain>
    </source>
</reference>
<name>A0A545T6D0_9GAMM</name>
<protein>
    <submittedName>
        <fullName evidence="2">D-alanine--D-alanine ligase</fullName>
    </submittedName>
</protein>
<proteinExistence type="predicted"/>
<evidence type="ECO:0000313" key="2">
    <source>
        <dbReference type="EMBL" id="TQV72735.1"/>
    </source>
</evidence>
<dbReference type="OrthoDB" id="9775266at2"/>
<dbReference type="SUPFAM" id="SSF56059">
    <property type="entry name" value="Glutathione synthetase ATP-binding domain-like"/>
    <property type="match status" value="1"/>
</dbReference>
<keyword evidence="1" id="KW-0812">Transmembrane</keyword>
<dbReference type="AlphaFoldDB" id="A0A545T6D0"/>
<accession>A0A545T6D0</accession>
<keyword evidence="1" id="KW-1133">Transmembrane helix</keyword>
<keyword evidence="3" id="KW-1185">Reference proteome</keyword>
<keyword evidence="2" id="KW-0436">Ligase</keyword>
<dbReference type="GO" id="GO:0016874">
    <property type="term" value="F:ligase activity"/>
    <property type="evidence" value="ECO:0007669"/>
    <property type="project" value="UniProtKB-KW"/>
</dbReference>